<dbReference type="Gene3D" id="1.10.10.10">
    <property type="entry name" value="Winged helix-like DNA-binding domain superfamily/Winged helix DNA-binding domain"/>
    <property type="match status" value="1"/>
</dbReference>
<evidence type="ECO:0000313" key="7">
    <source>
        <dbReference type="Proteomes" id="UP001501570"/>
    </source>
</evidence>
<gene>
    <name evidence="6" type="ORF">GCM10023322_18610</name>
</gene>
<dbReference type="EMBL" id="BAABJQ010000004">
    <property type="protein sequence ID" value="GAA5182180.1"/>
    <property type="molecule type" value="Genomic_DNA"/>
</dbReference>
<feature type="domain" description="HTH hxlR-type" evidence="5">
    <location>
        <begin position="13"/>
        <end position="112"/>
    </location>
</feature>
<organism evidence="6 7">
    <name type="scientific">Rugosimonospora acidiphila</name>
    <dbReference type="NCBI Taxonomy" id="556531"/>
    <lineage>
        <taxon>Bacteria</taxon>
        <taxon>Bacillati</taxon>
        <taxon>Actinomycetota</taxon>
        <taxon>Actinomycetes</taxon>
        <taxon>Micromonosporales</taxon>
        <taxon>Micromonosporaceae</taxon>
        <taxon>Rugosimonospora</taxon>
    </lineage>
</organism>
<dbReference type="InterPro" id="IPR002577">
    <property type="entry name" value="HTH_HxlR"/>
</dbReference>
<dbReference type="InterPro" id="IPR036390">
    <property type="entry name" value="WH_DNA-bd_sf"/>
</dbReference>
<dbReference type="Pfam" id="PF01638">
    <property type="entry name" value="HxlR"/>
    <property type="match status" value="1"/>
</dbReference>
<evidence type="ECO:0000256" key="3">
    <source>
        <dbReference type="ARBA" id="ARBA00023163"/>
    </source>
</evidence>
<proteinExistence type="predicted"/>
<dbReference type="SUPFAM" id="SSF46785">
    <property type="entry name" value="Winged helix' DNA-binding domain"/>
    <property type="match status" value="1"/>
</dbReference>
<keyword evidence="2" id="KW-0238">DNA-binding</keyword>
<dbReference type="PANTHER" id="PTHR33204:SF18">
    <property type="entry name" value="TRANSCRIPTIONAL REGULATORY PROTEIN"/>
    <property type="match status" value="1"/>
</dbReference>
<evidence type="ECO:0000256" key="2">
    <source>
        <dbReference type="ARBA" id="ARBA00023125"/>
    </source>
</evidence>
<dbReference type="PROSITE" id="PS51118">
    <property type="entry name" value="HTH_HXLR"/>
    <property type="match status" value="1"/>
</dbReference>
<evidence type="ECO:0000256" key="1">
    <source>
        <dbReference type="ARBA" id="ARBA00023015"/>
    </source>
</evidence>
<feature type="region of interest" description="Disordered" evidence="4">
    <location>
        <begin position="142"/>
        <end position="191"/>
    </location>
</feature>
<keyword evidence="3" id="KW-0804">Transcription</keyword>
<name>A0ABP9RQC6_9ACTN</name>
<accession>A0ABP9RQC6</accession>
<protein>
    <recommendedName>
        <fullName evidence="5">HTH hxlR-type domain-containing protein</fullName>
    </recommendedName>
</protein>
<dbReference type="Proteomes" id="UP001501570">
    <property type="component" value="Unassembled WGS sequence"/>
</dbReference>
<dbReference type="RefSeq" id="WP_425570806.1">
    <property type="nucleotide sequence ID" value="NZ_BAABJQ010000004.1"/>
</dbReference>
<sequence>MRPAALDWSVENCTIGRTMEILGERWTVVVLRDIFSGLRRFEEMRERTNIPRQVLANRLALLLDHGILRRQPYQEPGARVRYEYRLTAKGIDLYPILVAVREWGDRYLADPEGPATRTEHRDCGAQVHLELRCEAGHRLASARDVVPRPGPGARLRGSAAEPDCGVGEHPQRSPLTKAGAPMGEPKDQAAV</sequence>
<keyword evidence="7" id="KW-1185">Reference proteome</keyword>
<reference evidence="7" key="1">
    <citation type="journal article" date="2019" name="Int. J. Syst. Evol. Microbiol.">
        <title>The Global Catalogue of Microorganisms (GCM) 10K type strain sequencing project: providing services to taxonomists for standard genome sequencing and annotation.</title>
        <authorList>
            <consortium name="The Broad Institute Genomics Platform"/>
            <consortium name="The Broad Institute Genome Sequencing Center for Infectious Disease"/>
            <person name="Wu L."/>
            <person name="Ma J."/>
        </authorList>
    </citation>
    <scope>NUCLEOTIDE SEQUENCE [LARGE SCALE GENOMIC DNA]</scope>
    <source>
        <strain evidence="7">JCM 18304</strain>
    </source>
</reference>
<dbReference type="PANTHER" id="PTHR33204">
    <property type="entry name" value="TRANSCRIPTIONAL REGULATOR, MARR FAMILY"/>
    <property type="match status" value="1"/>
</dbReference>
<dbReference type="InterPro" id="IPR036388">
    <property type="entry name" value="WH-like_DNA-bd_sf"/>
</dbReference>
<keyword evidence="1" id="KW-0805">Transcription regulation</keyword>
<evidence type="ECO:0000256" key="4">
    <source>
        <dbReference type="SAM" id="MobiDB-lite"/>
    </source>
</evidence>
<evidence type="ECO:0000259" key="5">
    <source>
        <dbReference type="PROSITE" id="PS51118"/>
    </source>
</evidence>
<comment type="caution">
    <text evidence="6">The sequence shown here is derived from an EMBL/GenBank/DDBJ whole genome shotgun (WGS) entry which is preliminary data.</text>
</comment>
<evidence type="ECO:0000313" key="6">
    <source>
        <dbReference type="EMBL" id="GAA5182180.1"/>
    </source>
</evidence>